<dbReference type="Proteomes" id="UP000181997">
    <property type="component" value="Unassembled WGS sequence"/>
</dbReference>
<name>A0A0V8H9E9_9BACI</name>
<evidence type="ECO:0000313" key="3">
    <source>
        <dbReference type="Proteomes" id="UP000181997"/>
    </source>
</evidence>
<dbReference type="PANTHER" id="PTHR34351">
    <property type="entry name" value="SLR1927 PROTEIN-RELATED"/>
    <property type="match status" value="1"/>
</dbReference>
<keyword evidence="1" id="KW-0472">Membrane</keyword>
<organism evidence="2 3">
    <name type="scientific">[Bacillus] enclensis</name>
    <dbReference type="NCBI Taxonomy" id="1402860"/>
    <lineage>
        <taxon>Bacteria</taxon>
        <taxon>Bacillati</taxon>
        <taxon>Bacillota</taxon>
        <taxon>Bacilli</taxon>
        <taxon>Bacillales</taxon>
        <taxon>Bacillaceae</taxon>
        <taxon>Rossellomorea</taxon>
    </lineage>
</organism>
<dbReference type="OrthoDB" id="9789943at2"/>
<feature type="transmembrane region" description="Helical" evidence="1">
    <location>
        <begin position="7"/>
        <end position="25"/>
    </location>
</feature>
<proteinExistence type="predicted"/>
<dbReference type="PANTHER" id="PTHR34351:SF2">
    <property type="entry name" value="DUF58 DOMAIN-CONTAINING PROTEIN"/>
    <property type="match status" value="1"/>
</dbReference>
<dbReference type="RefSeq" id="WP_058299747.1">
    <property type="nucleotide sequence ID" value="NZ_FMAU01000007.1"/>
</dbReference>
<keyword evidence="1" id="KW-1133">Transmembrane helix</keyword>
<accession>A0A0V8H9E9</accession>
<gene>
    <name evidence="2" type="ORF">GA0061094_3906</name>
</gene>
<feature type="transmembrane region" description="Helical" evidence="1">
    <location>
        <begin position="31"/>
        <end position="52"/>
    </location>
</feature>
<dbReference type="EMBL" id="FMAU01000007">
    <property type="protein sequence ID" value="SCC31533.1"/>
    <property type="molecule type" value="Genomic_DNA"/>
</dbReference>
<keyword evidence="3" id="KW-1185">Reference proteome</keyword>
<keyword evidence="1" id="KW-0812">Transmembrane</keyword>
<sequence>MKIHKEPPFLFMPLVLILTVILLIISSFAGYSILAFLFSAVLALALFSKIYLNMQVKKIAWKIKKYHDASSIDEFVTCQIEIRNDSALPMYRLKMNIESRSDRELVFTGGDEESSMISISLDLPATSQKTITVTLRGKGRGIHRWSNLEFLVKDPLSLQTYRVESRTDDLPSFKVLPRIGKLHDLKLKSLLQGYKQTNYSLFMDETSIIGTKDYENESFRHIHWLATAKENKLLAKKYQKVHGDLYSIFLNMVGAGQFHLRKDMEELIEYTVSVCLYLIKEGCKVELWVNYATEQHDIMRLRNDLDRSQLRKLIETLALINPNGRFFPTDRFYRHSLRAKDDKSLGLVIGTPPEPSGREHLLHIKR</sequence>
<evidence type="ECO:0000256" key="1">
    <source>
        <dbReference type="SAM" id="Phobius"/>
    </source>
</evidence>
<reference evidence="3" key="1">
    <citation type="submission" date="2016-08" db="EMBL/GenBank/DDBJ databases">
        <authorList>
            <person name="Varghese N."/>
            <person name="Submissions Spin"/>
        </authorList>
    </citation>
    <scope>NUCLEOTIDE SEQUENCE [LARGE SCALE GENOMIC DNA]</scope>
    <source>
        <strain evidence="3">SGD-1123</strain>
    </source>
</reference>
<protein>
    <submittedName>
        <fullName evidence="2">Uncharacterized conserved protein, DUF58 family, contains vWF domain</fullName>
    </submittedName>
</protein>
<dbReference type="AlphaFoldDB" id="A0A0V8H9E9"/>
<evidence type="ECO:0000313" key="2">
    <source>
        <dbReference type="EMBL" id="SCC31533.1"/>
    </source>
</evidence>